<dbReference type="EMBL" id="CZCS02000200">
    <property type="protein sequence ID" value="VXD21625.1"/>
    <property type="molecule type" value="Genomic_DNA"/>
</dbReference>
<accession>A0A7Z9E1M4</accession>
<organism evidence="2 3">
    <name type="scientific">Planktothrix paucivesiculata PCC 9631</name>
    <dbReference type="NCBI Taxonomy" id="671071"/>
    <lineage>
        <taxon>Bacteria</taxon>
        <taxon>Bacillati</taxon>
        <taxon>Cyanobacteriota</taxon>
        <taxon>Cyanophyceae</taxon>
        <taxon>Oscillatoriophycideae</taxon>
        <taxon>Oscillatoriales</taxon>
        <taxon>Microcoleaceae</taxon>
        <taxon>Planktothrix</taxon>
    </lineage>
</organism>
<name>A0A7Z9E1M4_9CYAN</name>
<feature type="transmembrane region" description="Helical" evidence="1">
    <location>
        <begin position="75"/>
        <end position="96"/>
    </location>
</feature>
<gene>
    <name evidence="2" type="ORF">PL9631_590013</name>
</gene>
<dbReference type="OrthoDB" id="532191at2"/>
<keyword evidence="3" id="KW-1185">Reference proteome</keyword>
<evidence type="ECO:0000256" key="1">
    <source>
        <dbReference type="SAM" id="Phobius"/>
    </source>
</evidence>
<feature type="transmembrane region" description="Helical" evidence="1">
    <location>
        <begin position="45"/>
        <end position="63"/>
    </location>
</feature>
<keyword evidence="1" id="KW-1133">Transmembrane helix</keyword>
<dbReference type="Proteomes" id="UP000182190">
    <property type="component" value="Unassembled WGS sequence"/>
</dbReference>
<dbReference type="RefSeq" id="WP_083619753.1">
    <property type="nucleotide sequence ID" value="NZ_LR735012.1"/>
</dbReference>
<evidence type="ECO:0000313" key="3">
    <source>
        <dbReference type="Proteomes" id="UP000182190"/>
    </source>
</evidence>
<sequence length="132" mass="15238">MKKPAKKPWQVAFLLYFLLLFLIVITANGGNLPYNFLGKIPNYDIYGHFILYGIASFLSHLALGGKKIIIDQIFIPLGPFLFTVVTIAEEISQIYLPHRTFSIVDLNASLIGIILFYYLAELWIFYHKKRLR</sequence>
<feature type="transmembrane region" description="Helical" evidence="1">
    <location>
        <begin position="108"/>
        <end position="126"/>
    </location>
</feature>
<evidence type="ECO:0008006" key="4">
    <source>
        <dbReference type="Google" id="ProtNLM"/>
    </source>
</evidence>
<protein>
    <recommendedName>
        <fullName evidence="4">VanZ-like domain-containing protein</fullName>
    </recommendedName>
</protein>
<reference evidence="2" key="1">
    <citation type="submission" date="2019-10" db="EMBL/GenBank/DDBJ databases">
        <authorList>
            <consortium name="Genoscope - CEA"/>
            <person name="William W."/>
        </authorList>
    </citation>
    <scope>NUCLEOTIDE SEQUENCE [LARGE SCALE GENOMIC DNA]</scope>
    <source>
        <strain evidence="2">BBR_PRJEB10994</strain>
    </source>
</reference>
<evidence type="ECO:0000313" key="2">
    <source>
        <dbReference type="EMBL" id="VXD21625.1"/>
    </source>
</evidence>
<proteinExistence type="predicted"/>
<keyword evidence="1" id="KW-0812">Transmembrane</keyword>
<keyword evidence="1" id="KW-0472">Membrane</keyword>
<dbReference type="AlphaFoldDB" id="A0A7Z9E1M4"/>
<comment type="caution">
    <text evidence="2">The sequence shown here is derived from an EMBL/GenBank/DDBJ whole genome shotgun (WGS) entry which is preliminary data.</text>
</comment>
<dbReference type="NCBIfam" id="NF037970">
    <property type="entry name" value="vanZ_1"/>
    <property type="match status" value="1"/>
</dbReference>